<dbReference type="KEGG" id="nmf:NMS_1431"/>
<feature type="chain" id="PRO_5004913933" description="Thioredoxin-like fold domain-containing protein" evidence="1">
    <location>
        <begin position="19"/>
        <end position="175"/>
    </location>
</feature>
<dbReference type="RefSeq" id="WP_041496047.1">
    <property type="nucleotide sequence ID" value="NZ_AP014548.1"/>
</dbReference>
<feature type="domain" description="Thioredoxin-like fold" evidence="2">
    <location>
        <begin position="33"/>
        <end position="144"/>
    </location>
</feature>
<feature type="signal peptide" evidence="1">
    <location>
        <begin position="1"/>
        <end position="18"/>
    </location>
</feature>
<evidence type="ECO:0000256" key="1">
    <source>
        <dbReference type="SAM" id="SignalP"/>
    </source>
</evidence>
<keyword evidence="1" id="KW-0732">Signal</keyword>
<dbReference type="Gene3D" id="3.40.30.10">
    <property type="entry name" value="Glutaredoxin"/>
    <property type="match status" value="1"/>
</dbReference>
<reference evidence="3 4" key="1">
    <citation type="journal article" date="2014" name="Proc. Natl. Acad. Sci. U.S.A.">
        <title>Functional characterization of flavobacteria rhodopsins reveals a unique class of light-driven chloride pump in bacteria.</title>
        <authorList>
            <person name="Yoshizawa S."/>
            <person name="Kumagai Y."/>
            <person name="Kim H."/>
            <person name="Ogura Y."/>
            <person name="Hayashi T."/>
            <person name="Iwasaki W."/>
            <person name="DeLong E.F."/>
            <person name="Kogure K."/>
        </authorList>
    </citation>
    <scope>NUCLEOTIDE SEQUENCE [LARGE SCALE GENOMIC DNA]</scope>
    <source>
        <strain evidence="3 4">S1-08</strain>
    </source>
</reference>
<dbReference type="EMBL" id="AP014548">
    <property type="protein sequence ID" value="BAO55440.1"/>
    <property type="molecule type" value="Genomic_DNA"/>
</dbReference>
<dbReference type="Proteomes" id="UP000031760">
    <property type="component" value="Chromosome"/>
</dbReference>
<name>W8VR43_9FLAO</name>
<gene>
    <name evidence="3" type="ORF">NMS_1431</name>
</gene>
<proteinExistence type="predicted"/>
<dbReference type="Pfam" id="PF13098">
    <property type="entry name" value="Thioredoxin_2"/>
    <property type="match status" value="1"/>
</dbReference>
<dbReference type="InterPro" id="IPR012336">
    <property type="entry name" value="Thioredoxin-like_fold"/>
</dbReference>
<accession>W8VR43</accession>
<dbReference type="STRING" id="1454201.NMS_1431"/>
<evidence type="ECO:0000259" key="2">
    <source>
        <dbReference type="Pfam" id="PF13098"/>
    </source>
</evidence>
<dbReference type="AlphaFoldDB" id="W8VR43"/>
<evidence type="ECO:0000313" key="4">
    <source>
        <dbReference type="Proteomes" id="UP000031760"/>
    </source>
</evidence>
<dbReference type="InterPro" id="IPR036249">
    <property type="entry name" value="Thioredoxin-like_sf"/>
</dbReference>
<keyword evidence="4" id="KW-1185">Reference proteome</keyword>
<dbReference type="SUPFAM" id="SSF52833">
    <property type="entry name" value="Thioredoxin-like"/>
    <property type="match status" value="1"/>
</dbReference>
<sequence length="175" mass="20233">MKRFLFLLLLISAATASAQVQWMSMNEALAAQQKEPRKILFKTYTKSCPNCKWMDKYAFAKAGIAEYINANYYPVAFDAEGKESITYKGKTYSNKQYQKYPGAQHDFAEAMKIFEYPTLIFFDTKGNVIQPIPGKLDAKKLEIYITMLVDDTYKSIRTGKQWADYQADFKYRLQG</sequence>
<dbReference type="HOGENOM" id="CLU_090389_8_0_10"/>
<organism evidence="3 4">
    <name type="scientific">Nonlabens marinus S1-08</name>
    <dbReference type="NCBI Taxonomy" id="1454201"/>
    <lineage>
        <taxon>Bacteria</taxon>
        <taxon>Pseudomonadati</taxon>
        <taxon>Bacteroidota</taxon>
        <taxon>Flavobacteriia</taxon>
        <taxon>Flavobacteriales</taxon>
        <taxon>Flavobacteriaceae</taxon>
        <taxon>Nonlabens</taxon>
    </lineage>
</organism>
<evidence type="ECO:0000313" key="3">
    <source>
        <dbReference type="EMBL" id="BAO55440.1"/>
    </source>
</evidence>
<protein>
    <recommendedName>
        <fullName evidence="2">Thioredoxin-like fold domain-containing protein</fullName>
    </recommendedName>
</protein>
<dbReference type="OrthoDB" id="9811036at2"/>